<accession>A0A6J7JL10</accession>
<dbReference type="PANTHER" id="PTHR43877">
    <property type="entry name" value="AMINOALKYLPHOSPHONATE N-ACETYLTRANSFERASE-RELATED-RELATED"/>
    <property type="match status" value="1"/>
</dbReference>
<feature type="domain" description="N-acetyltransferase" evidence="3">
    <location>
        <begin position="10"/>
        <end position="208"/>
    </location>
</feature>
<dbReference type="InterPro" id="IPR050832">
    <property type="entry name" value="Bact_Acetyltransf"/>
</dbReference>
<dbReference type="AlphaFoldDB" id="A0A6J7JL10"/>
<proteinExistence type="predicted"/>
<name>A0A6J7JL10_9ZZZZ</name>
<dbReference type="Pfam" id="PF00583">
    <property type="entry name" value="Acetyltransf_1"/>
    <property type="match status" value="1"/>
</dbReference>
<evidence type="ECO:0000256" key="1">
    <source>
        <dbReference type="ARBA" id="ARBA00022679"/>
    </source>
</evidence>
<organism evidence="4">
    <name type="scientific">freshwater metagenome</name>
    <dbReference type="NCBI Taxonomy" id="449393"/>
    <lineage>
        <taxon>unclassified sequences</taxon>
        <taxon>metagenomes</taxon>
        <taxon>ecological metagenomes</taxon>
    </lineage>
</organism>
<keyword evidence="2" id="KW-0012">Acyltransferase</keyword>
<gene>
    <name evidence="4" type="ORF">UFOPK3789_00235</name>
</gene>
<dbReference type="EMBL" id="CAFBNL010000007">
    <property type="protein sequence ID" value="CAB4943703.1"/>
    <property type="molecule type" value="Genomic_DNA"/>
</dbReference>
<dbReference type="GO" id="GO:0016747">
    <property type="term" value="F:acyltransferase activity, transferring groups other than amino-acyl groups"/>
    <property type="evidence" value="ECO:0007669"/>
    <property type="project" value="InterPro"/>
</dbReference>
<dbReference type="PROSITE" id="PS51186">
    <property type="entry name" value="GNAT"/>
    <property type="match status" value="1"/>
</dbReference>
<dbReference type="PANTHER" id="PTHR43877:SF2">
    <property type="entry name" value="AMINOALKYLPHOSPHONATE N-ACETYLTRANSFERASE-RELATED"/>
    <property type="match status" value="1"/>
</dbReference>
<evidence type="ECO:0000259" key="3">
    <source>
        <dbReference type="PROSITE" id="PS51186"/>
    </source>
</evidence>
<reference evidence="4" key="1">
    <citation type="submission" date="2020-05" db="EMBL/GenBank/DDBJ databases">
        <authorList>
            <person name="Chiriac C."/>
            <person name="Salcher M."/>
            <person name="Ghai R."/>
            <person name="Kavagutti S V."/>
        </authorList>
    </citation>
    <scope>NUCLEOTIDE SEQUENCE</scope>
</reference>
<dbReference type="Gene3D" id="3.40.630.30">
    <property type="match status" value="1"/>
</dbReference>
<evidence type="ECO:0000313" key="4">
    <source>
        <dbReference type="EMBL" id="CAB4943703.1"/>
    </source>
</evidence>
<evidence type="ECO:0000256" key="2">
    <source>
        <dbReference type="ARBA" id="ARBA00023315"/>
    </source>
</evidence>
<keyword evidence="1" id="KW-0808">Transferase</keyword>
<dbReference type="InterPro" id="IPR016181">
    <property type="entry name" value="Acyl_CoA_acyltransferase"/>
</dbReference>
<dbReference type="InterPro" id="IPR000182">
    <property type="entry name" value="GNAT_dom"/>
</dbReference>
<dbReference type="SUPFAM" id="SSF55729">
    <property type="entry name" value="Acyl-CoA N-acyltransferases (Nat)"/>
    <property type="match status" value="1"/>
</dbReference>
<sequence length="208" mass="22328">MSAKPTSSDYLIRLGTSKDAGDASLLHSSRINEGFLPTLGPRFLGRLYRRIALDGDSFLMVAEKDGEILAMASCTENLGHLYRVFILRDGVIAAASALLPILRSLPRVFETLKYPSQGGSELAKTPLPEAEVLAVAVREGSSGLGVGRQIMVASIAEFTRRGVTRFKVVTNAENAAALALYRSTGFRDTAALEVHEGTDSLALVWSSE</sequence>
<protein>
    <submittedName>
        <fullName evidence="4">Unannotated protein</fullName>
    </submittedName>
</protein>